<reference evidence="2" key="1">
    <citation type="submission" date="2021-05" db="EMBL/GenBank/DDBJ databases">
        <authorList>
            <person name="Alioto T."/>
            <person name="Alioto T."/>
            <person name="Gomez Garrido J."/>
        </authorList>
    </citation>
    <scope>NUCLEOTIDE SEQUENCE</scope>
</reference>
<dbReference type="EMBL" id="HBUF01444415">
    <property type="protein sequence ID" value="CAG6743205.1"/>
    <property type="molecule type" value="Transcribed_RNA"/>
</dbReference>
<name>A0A8D9E956_9HEMI</name>
<keyword evidence="1" id="KW-0812">Transmembrane</keyword>
<keyword evidence="1" id="KW-1133">Transmembrane helix</keyword>
<keyword evidence="1" id="KW-0472">Membrane</keyword>
<sequence>MAGRLVTLPIEETVQKSSGLLCCNLKLVFGSPYSISSLWISYFLGGSILCIYLLISFFKVDYFFLFLLLLHGVGMFTSFLMFLFCFVSAIASFVFFFISLF</sequence>
<protein>
    <submittedName>
        <fullName evidence="2">Uncharacterized protein</fullName>
    </submittedName>
</protein>
<feature type="transmembrane region" description="Helical" evidence="1">
    <location>
        <begin position="39"/>
        <end position="58"/>
    </location>
</feature>
<evidence type="ECO:0000256" key="1">
    <source>
        <dbReference type="SAM" id="Phobius"/>
    </source>
</evidence>
<organism evidence="2">
    <name type="scientific">Cacopsylla melanoneura</name>
    <dbReference type="NCBI Taxonomy" id="428564"/>
    <lineage>
        <taxon>Eukaryota</taxon>
        <taxon>Metazoa</taxon>
        <taxon>Ecdysozoa</taxon>
        <taxon>Arthropoda</taxon>
        <taxon>Hexapoda</taxon>
        <taxon>Insecta</taxon>
        <taxon>Pterygota</taxon>
        <taxon>Neoptera</taxon>
        <taxon>Paraneoptera</taxon>
        <taxon>Hemiptera</taxon>
        <taxon>Sternorrhyncha</taxon>
        <taxon>Psylloidea</taxon>
        <taxon>Psyllidae</taxon>
        <taxon>Psyllinae</taxon>
        <taxon>Cacopsylla</taxon>
    </lineage>
</organism>
<proteinExistence type="predicted"/>
<dbReference type="AlphaFoldDB" id="A0A8D9E956"/>
<evidence type="ECO:0000313" key="2">
    <source>
        <dbReference type="EMBL" id="CAG6743205.1"/>
    </source>
</evidence>
<accession>A0A8D9E956</accession>
<feature type="transmembrane region" description="Helical" evidence="1">
    <location>
        <begin position="65"/>
        <end position="98"/>
    </location>
</feature>